<name>A0A1D3TQB5_9FIRM</name>
<organism evidence="2 3">
    <name type="scientific">Anaerobium acetethylicum</name>
    <dbReference type="NCBI Taxonomy" id="1619234"/>
    <lineage>
        <taxon>Bacteria</taxon>
        <taxon>Bacillati</taxon>
        <taxon>Bacillota</taxon>
        <taxon>Clostridia</taxon>
        <taxon>Lachnospirales</taxon>
        <taxon>Lachnospiraceae</taxon>
        <taxon>Anaerobium</taxon>
    </lineage>
</organism>
<dbReference type="EMBL" id="FMKA01000002">
    <property type="protein sequence ID" value="SCP95756.1"/>
    <property type="molecule type" value="Genomic_DNA"/>
</dbReference>
<dbReference type="InterPro" id="IPR036291">
    <property type="entry name" value="NAD(P)-bd_dom_sf"/>
</dbReference>
<reference evidence="2 3" key="1">
    <citation type="submission" date="2016-09" db="EMBL/GenBank/DDBJ databases">
        <authorList>
            <person name="Capua I."/>
            <person name="De Benedictis P."/>
            <person name="Joannis T."/>
            <person name="Lombin L.H."/>
            <person name="Cattoli G."/>
        </authorList>
    </citation>
    <scope>NUCLEOTIDE SEQUENCE [LARGE SCALE GENOMIC DNA]</scope>
    <source>
        <strain evidence="2 3">GluBS11</strain>
    </source>
</reference>
<feature type="domain" description="NAD(P)-binding" evidence="1">
    <location>
        <begin position="4"/>
        <end position="304"/>
    </location>
</feature>
<dbReference type="CDD" id="cd05260">
    <property type="entry name" value="GDP_MD_SDR_e"/>
    <property type="match status" value="1"/>
</dbReference>
<proteinExistence type="predicted"/>
<evidence type="ECO:0000313" key="3">
    <source>
        <dbReference type="Proteomes" id="UP000199315"/>
    </source>
</evidence>
<protein>
    <submittedName>
        <fullName evidence="2">GDP-4-dehydro-6-deoxy-D-mannose reductase</fullName>
    </submittedName>
</protein>
<evidence type="ECO:0000313" key="2">
    <source>
        <dbReference type="EMBL" id="SCP95756.1"/>
    </source>
</evidence>
<dbReference type="PANTHER" id="PTHR43000">
    <property type="entry name" value="DTDP-D-GLUCOSE 4,6-DEHYDRATASE-RELATED"/>
    <property type="match status" value="1"/>
</dbReference>
<dbReference type="AlphaFoldDB" id="A0A1D3TQB5"/>
<dbReference type="Gene3D" id="3.40.50.720">
    <property type="entry name" value="NAD(P)-binding Rossmann-like Domain"/>
    <property type="match status" value="1"/>
</dbReference>
<accession>A0A1D3TQB5</accession>
<sequence length="312" mass="34570">MKALIIGGAGFVGSYLADHLNNNLGWQVYATKMEHETFLTGSSSVYDLDILNRQEISALLNAIRPDCIFHLAAQSSVALSWKNPGLTIDVNIKGSVNLLDAIRELDYSPRVLLIGSGEEYGHIREDETPVGEENVLRPGNIYAATKACQNMIGKIYAQAYSMDIMSVRAFNHIGPNQSPIFVVADFCKQVAEIEKGLREPVIRVGNLSARRDFTDVRDVVRSYSALMEHGKPGETYNVGSGRAVEINSILELILSLSEKKIRVEIDADRLRPVDVPVIEADAFKLKSCTGWKPVIGLEQTLEETLDYWRGMV</sequence>
<dbReference type="STRING" id="1619234.SAMN05421730_1002178"/>
<keyword evidence="3" id="KW-1185">Reference proteome</keyword>
<dbReference type="OrthoDB" id="9789543at2"/>
<dbReference type="Proteomes" id="UP000199315">
    <property type="component" value="Unassembled WGS sequence"/>
</dbReference>
<gene>
    <name evidence="2" type="ORF">SAMN05421730_1002178</name>
</gene>
<dbReference type="Pfam" id="PF16363">
    <property type="entry name" value="GDP_Man_Dehyd"/>
    <property type="match status" value="1"/>
</dbReference>
<dbReference type="RefSeq" id="WP_091230385.1">
    <property type="nucleotide sequence ID" value="NZ_FMKA01000002.1"/>
</dbReference>
<dbReference type="Gene3D" id="3.90.25.10">
    <property type="entry name" value="UDP-galactose 4-epimerase, domain 1"/>
    <property type="match status" value="1"/>
</dbReference>
<dbReference type="SUPFAM" id="SSF51735">
    <property type="entry name" value="NAD(P)-binding Rossmann-fold domains"/>
    <property type="match status" value="1"/>
</dbReference>
<dbReference type="InterPro" id="IPR016040">
    <property type="entry name" value="NAD(P)-bd_dom"/>
</dbReference>
<evidence type="ECO:0000259" key="1">
    <source>
        <dbReference type="Pfam" id="PF16363"/>
    </source>
</evidence>